<dbReference type="PANTHER" id="PTHR43077:SF5">
    <property type="entry name" value="PHAGE INFECTION PROTEIN"/>
    <property type="match status" value="1"/>
</dbReference>
<dbReference type="InterPro" id="IPR017500">
    <property type="entry name" value="Phage_infect_YhgE_N"/>
</dbReference>
<dbReference type="InterPro" id="IPR051328">
    <property type="entry name" value="T7SS_ABC-Transporter"/>
</dbReference>
<dbReference type="Pfam" id="PF12698">
    <property type="entry name" value="ABC2_membrane_3"/>
    <property type="match status" value="1"/>
</dbReference>
<dbReference type="EMBL" id="VAVZ01000061">
    <property type="protein sequence ID" value="TLP92693.1"/>
    <property type="molecule type" value="Genomic_DNA"/>
</dbReference>
<keyword evidence="2 6" id="KW-0812">Transmembrane</keyword>
<evidence type="ECO:0000256" key="3">
    <source>
        <dbReference type="ARBA" id="ARBA00022989"/>
    </source>
</evidence>
<evidence type="ECO:0000256" key="6">
    <source>
        <dbReference type="SAM" id="Phobius"/>
    </source>
</evidence>
<dbReference type="NCBIfam" id="TIGR03061">
    <property type="entry name" value="pip_yhgE_Nterm"/>
    <property type="match status" value="1"/>
</dbReference>
<evidence type="ECO:0000256" key="2">
    <source>
        <dbReference type="ARBA" id="ARBA00022692"/>
    </source>
</evidence>
<keyword evidence="3 6" id="KW-1133">Transmembrane helix</keyword>
<accession>A0A5R9B8E6</accession>
<evidence type="ECO:0000256" key="4">
    <source>
        <dbReference type="ARBA" id="ARBA00023136"/>
    </source>
</evidence>
<dbReference type="GO" id="GO:0016020">
    <property type="term" value="C:membrane"/>
    <property type="evidence" value="ECO:0007669"/>
    <property type="project" value="UniProtKB-SubCell"/>
</dbReference>
<evidence type="ECO:0000313" key="8">
    <source>
        <dbReference type="EMBL" id="TLP92693.1"/>
    </source>
</evidence>
<feature type="domain" description="ABC-2 type transporter transmembrane" evidence="7">
    <location>
        <begin position="605"/>
        <end position="796"/>
    </location>
</feature>
<evidence type="ECO:0000256" key="5">
    <source>
        <dbReference type="SAM" id="MobiDB-lite"/>
    </source>
</evidence>
<dbReference type="Gene3D" id="1.10.287.950">
    <property type="entry name" value="Methyl-accepting chemotaxis protein"/>
    <property type="match status" value="2"/>
</dbReference>
<protein>
    <submittedName>
        <fullName evidence="8">YhgE/Pip domain-containing protein</fullName>
    </submittedName>
</protein>
<dbReference type="Proteomes" id="UP000310458">
    <property type="component" value="Unassembled WGS sequence"/>
</dbReference>
<organism evidence="8 9">
    <name type="scientific">Nesterenkonia salmonea</name>
    <dbReference type="NCBI Taxonomy" id="1804987"/>
    <lineage>
        <taxon>Bacteria</taxon>
        <taxon>Bacillati</taxon>
        <taxon>Actinomycetota</taxon>
        <taxon>Actinomycetes</taxon>
        <taxon>Micrococcales</taxon>
        <taxon>Micrococcaceae</taxon>
        <taxon>Nesterenkonia</taxon>
    </lineage>
</organism>
<feature type="transmembrane region" description="Helical" evidence="6">
    <location>
        <begin position="725"/>
        <end position="744"/>
    </location>
</feature>
<reference evidence="8 9" key="1">
    <citation type="submission" date="2019-05" db="EMBL/GenBank/DDBJ databases">
        <title>Nesterenkonia sp. GY074 isolated from the Southern Atlantic Ocean.</title>
        <authorList>
            <person name="Zhang G."/>
        </authorList>
    </citation>
    <scope>NUCLEOTIDE SEQUENCE [LARGE SCALE GENOMIC DNA]</scope>
    <source>
        <strain evidence="8 9">GY074</strain>
    </source>
</reference>
<feature type="transmembrane region" description="Helical" evidence="6">
    <location>
        <begin position="619"/>
        <end position="643"/>
    </location>
</feature>
<dbReference type="OrthoDB" id="9811483at2"/>
<gene>
    <name evidence="8" type="ORF">FEF26_14585</name>
</gene>
<dbReference type="SUPFAM" id="SSF58104">
    <property type="entry name" value="Methyl-accepting chemotaxis protein (MCP) signaling domain"/>
    <property type="match status" value="1"/>
</dbReference>
<dbReference type="InterPro" id="IPR023908">
    <property type="entry name" value="xxxLxxG_rpt"/>
</dbReference>
<name>A0A5R9B8E6_9MICC</name>
<keyword evidence="9" id="KW-1185">Reference proteome</keyword>
<dbReference type="AlphaFoldDB" id="A0A5R9B8E6"/>
<feature type="compositionally biased region" description="Low complexity" evidence="5">
    <location>
        <begin position="19"/>
        <end position="29"/>
    </location>
</feature>
<evidence type="ECO:0000256" key="1">
    <source>
        <dbReference type="ARBA" id="ARBA00004141"/>
    </source>
</evidence>
<dbReference type="NCBIfam" id="TIGR03057">
    <property type="entry name" value="xxxLxxG_by_4"/>
    <property type="match status" value="3"/>
</dbReference>
<dbReference type="GO" id="GO:0140359">
    <property type="term" value="F:ABC-type transporter activity"/>
    <property type="evidence" value="ECO:0007669"/>
    <property type="project" value="InterPro"/>
</dbReference>
<evidence type="ECO:0000259" key="7">
    <source>
        <dbReference type="Pfam" id="PF12698"/>
    </source>
</evidence>
<dbReference type="InterPro" id="IPR017501">
    <property type="entry name" value="Phage_infect_YhgE_C"/>
</dbReference>
<feature type="compositionally biased region" description="Basic residues" evidence="5">
    <location>
        <begin position="1"/>
        <end position="18"/>
    </location>
</feature>
<feature type="region of interest" description="Disordered" evidence="5">
    <location>
        <begin position="1"/>
        <end position="83"/>
    </location>
</feature>
<feature type="compositionally biased region" description="Basic residues" evidence="5">
    <location>
        <begin position="30"/>
        <end position="43"/>
    </location>
</feature>
<proteinExistence type="predicted"/>
<comment type="subcellular location">
    <subcellularLocation>
        <location evidence="1">Membrane</location>
        <topology evidence="1">Multi-pass membrane protein</topology>
    </subcellularLocation>
</comment>
<evidence type="ECO:0000313" key="9">
    <source>
        <dbReference type="Proteomes" id="UP000310458"/>
    </source>
</evidence>
<keyword evidence="4 6" id="KW-0472">Membrane</keyword>
<feature type="transmembrane region" description="Helical" evidence="6">
    <location>
        <begin position="664"/>
        <end position="689"/>
    </location>
</feature>
<dbReference type="InterPro" id="IPR013525">
    <property type="entry name" value="ABC2_TM"/>
</dbReference>
<comment type="caution">
    <text evidence="8">The sequence shown here is derived from an EMBL/GenBank/DDBJ whole genome shotgun (WGS) entry which is preliminary data.</text>
</comment>
<feature type="transmembrane region" description="Helical" evidence="6">
    <location>
        <begin position="695"/>
        <end position="718"/>
    </location>
</feature>
<dbReference type="NCBIfam" id="TIGR03062">
    <property type="entry name" value="pip_yhgE_Cterm"/>
    <property type="match status" value="1"/>
</dbReference>
<dbReference type="PANTHER" id="PTHR43077">
    <property type="entry name" value="TRANSPORT PERMEASE YVFS-RELATED"/>
    <property type="match status" value="1"/>
</dbReference>
<sequence>MAGTARRRRPRRRARRSARPPGAALAAHRTGLRRPRRSSRRRGIPGPTRAARRGAGGDPALRDRRWTLSPRHPQRREGGAPVSLLAHPAAEAKRLLSGIDPIKTLVGLAVIPVLYGAVYLYANWDPYGNMENVDAALVNLDAGAEFDGKHRTIGDEVVEDLYGDASFGWQDVATREAAEASTYRGDHQFALIIPEGFSEALASPEDLQSAEQAELEIIANEANNYLLSSVLEVLAGELHESISEEVGQETADQILTGFGQIHQELLDAEQGAGELHSGSAELKDGIVELREGAEALSEGAGDLDEGVGELSSSLVTLREGTGTLADGAEELETGAGELQTGLGTISIGIGEAQEGVDEISEGADDLETGVSELSTGAEAVAEGNEQLAEASAEAAETLSEVEASAETRVEESVQSLIDAGLIEEEQRDQVAEALGPVLDDSELAARAESARTGLAEAHDSVDQLAAGAREVADGASELSAGSSELASGLSELSESLPGLAAGISEAHTGAGELAEGAEELSAGASAADVGVGEMQEGVSELSEGASALNDGAGELLDGLFEAEDGVVELTDGAEELAAALGDGADEVPNPDEEQRAEVSEVIGNPLNVNQSAQAEAGSYGAGLAPFFMGLALWIGTLVMMQVLRPVSARALLSNASSLKVAVSAWMPFLALGMVQALLLYAVVVLGVGVEPAHPWLALGVLLAAAAAFTALIQGIVMLLGNPGKFVIIVLLVLQLVAAGGTFPAQTLPGSLEALHPVLPLTYVTDGLRHVIYGADAAVVSGTLAAMGVTTVVGLGVLLLAVRKHRMWSLERLRPPIEELA</sequence>
<feature type="transmembrane region" description="Helical" evidence="6">
    <location>
        <begin position="776"/>
        <end position="801"/>
    </location>
</feature>